<gene>
    <name evidence="1" type="ORF">RRG08_053387</name>
</gene>
<evidence type="ECO:0000313" key="1">
    <source>
        <dbReference type="EMBL" id="KAK3800608.1"/>
    </source>
</evidence>
<dbReference type="EMBL" id="JAWDGP010000425">
    <property type="protein sequence ID" value="KAK3800608.1"/>
    <property type="molecule type" value="Genomic_DNA"/>
</dbReference>
<keyword evidence="2" id="KW-1185">Reference proteome</keyword>
<name>A0AAE1EC69_9GAST</name>
<proteinExistence type="predicted"/>
<sequence>MSLREHYSLVGQDMVLSYVSQRTLQSGWGEHLHSLELSTCPHRLAVIGSGPGNTWNVAVTFLTDQRIAVLKVTPSFVVQLKSYLPLSLWLSSPQTSIQTIRKYHALAAADAATLAVGCSGWIDLIDMAGRIVGRVTKLPDLTIHSVNIIAHLPD</sequence>
<dbReference type="AlphaFoldDB" id="A0AAE1EC69"/>
<reference evidence="1" key="1">
    <citation type="journal article" date="2023" name="G3 (Bethesda)">
        <title>A reference genome for the long-term kleptoplast-retaining sea slug Elysia crispata morphotype clarki.</title>
        <authorList>
            <person name="Eastman K.E."/>
            <person name="Pendleton A.L."/>
            <person name="Shaikh M.A."/>
            <person name="Suttiyut T."/>
            <person name="Ogas R."/>
            <person name="Tomko P."/>
            <person name="Gavelis G."/>
            <person name="Widhalm J.R."/>
            <person name="Wisecaver J.H."/>
        </authorList>
    </citation>
    <scope>NUCLEOTIDE SEQUENCE</scope>
    <source>
        <strain evidence="1">ECLA1</strain>
    </source>
</reference>
<comment type="caution">
    <text evidence="1">The sequence shown here is derived from an EMBL/GenBank/DDBJ whole genome shotgun (WGS) entry which is preliminary data.</text>
</comment>
<organism evidence="1 2">
    <name type="scientific">Elysia crispata</name>
    <name type="common">lettuce slug</name>
    <dbReference type="NCBI Taxonomy" id="231223"/>
    <lineage>
        <taxon>Eukaryota</taxon>
        <taxon>Metazoa</taxon>
        <taxon>Spiralia</taxon>
        <taxon>Lophotrochozoa</taxon>
        <taxon>Mollusca</taxon>
        <taxon>Gastropoda</taxon>
        <taxon>Heterobranchia</taxon>
        <taxon>Euthyneura</taxon>
        <taxon>Panpulmonata</taxon>
        <taxon>Sacoglossa</taxon>
        <taxon>Placobranchoidea</taxon>
        <taxon>Plakobranchidae</taxon>
        <taxon>Elysia</taxon>
    </lineage>
</organism>
<evidence type="ECO:0000313" key="2">
    <source>
        <dbReference type="Proteomes" id="UP001283361"/>
    </source>
</evidence>
<dbReference type="Proteomes" id="UP001283361">
    <property type="component" value="Unassembled WGS sequence"/>
</dbReference>
<protein>
    <submittedName>
        <fullName evidence="1">Uncharacterized protein</fullName>
    </submittedName>
</protein>
<accession>A0AAE1EC69</accession>